<dbReference type="Pfam" id="PF04851">
    <property type="entry name" value="ResIII"/>
    <property type="match status" value="1"/>
</dbReference>
<keyword evidence="5 11" id="KW-0378">Hydrolase</keyword>
<keyword evidence="7 11" id="KW-0862">Zinc</keyword>
<dbReference type="InterPro" id="IPR040498">
    <property type="entry name" value="PriA_CRR"/>
</dbReference>
<dbReference type="Pfam" id="PF00271">
    <property type="entry name" value="Helicase_C"/>
    <property type="match status" value="1"/>
</dbReference>
<dbReference type="RefSeq" id="WP_330146364.1">
    <property type="nucleotide sequence ID" value="NZ_JAZDQU010000002.1"/>
</dbReference>
<protein>
    <recommendedName>
        <fullName evidence="11">Replication restart protein PriA</fullName>
    </recommendedName>
    <alternativeName>
        <fullName evidence="11">ATP-dependent DNA helicase PriA</fullName>
        <ecNumber evidence="11">5.6.2.4</ecNumber>
    </alternativeName>
    <alternativeName>
        <fullName evidence="11">DNA 3'-5' helicase PriA</fullName>
    </alternativeName>
</protein>
<evidence type="ECO:0000256" key="8">
    <source>
        <dbReference type="ARBA" id="ARBA00022840"/>
    </source>
</evidence>
<feature type="binding site" evidence="11">
    <location>
        <position position="542"/>
    </location>
    <ligand>
        <name>Zn(2+)</name>
        <dbReference type="ChEBI" id="CHEBI:29105"/>
        <label>2</label>
    </ligand>
</feature>
<keyword evidence="9 11" id="KW-0238">DNA-binding</keyword>
<comment type="catalytic activity">
    <reaction evidence="11">
        <text>Couples ATP hydrolysis with the unwinding of duplex DNA by translocating in the 3'-5' direction.</text>
        <dbReference type="EC" id="5.6.2.4"/>
    </reaction>
</comment>
<gene>
    <name evidence="11 14" type="primary">priA</name>
    <name evidence="14" type="ORF">VRU49_08575</name>
</gene>
<feature type="binding site" evidence="11">
    <location>
        <position position="536"/>
    </location>
    <ligand>
        <name>Zn(2+)</name>
        <dbReference type="ChEBI" id="CHEBI:29105"/>
        <label>1</label>
    </ligand>
</feature>
<dbReference type="PROSITE" id="PS51192">
    <property type="entry name" value="HELICASE_ATP_BIND_1"/>
    <property type="match status" value="1"/>
</dbReference>
<comment type="function">
    <text evidence="11">Initiates the restart of stalled replication forks, which reloads the replicative helicase on sites other than the origin of replication. Recognizes and binds to abandoned replication forks and remodels them to uncover a helicase loading site. Promotes assembly of the primosome at these replication forks.</text>
</comment>
<dbReference type="InterPro" id="IPR001650">
    <property type="entry name" value="Helicase_C-like"/>
</dbReference>
<feature type="binding site" evidence="11">
    <location>
        <position position="576"/>
    </location>
    <ligand>
        <name>Zn(2+)</name>
        <dbReference type="ChEBI" id="CHEBI:29105"/>
        <label>1</label>
    </ligand>
</feature>
<dbReference type="HAMAP" id="MF_00983">
    <property type="entry name" value="PriA"/>
    <property type="match status" value="1"/>
</dbReference>
<dbReference type="InterPro" id="IPR041222">
    <property type="entry name" value="PriA_3primeBD"/>
</dbReference>
<feature type="binding site" evidence="11">
    <location>
        <position position="533"/>
    </location>
    <ligand>
        <name>Zn(2+)</name>
        <dbReference type="ChEBI" id="CHEBI:29105"/>
        <label>1</label>
    </ligand>
</feature>
<feature type="binding site" evidence="11">
    <location>
        <position position="573"/>
    </location>
    <ligand>
        <name>Zn(2+)</name>
        <dbReference type="ChEBI" id="CHEBI:29105"/>
        <label>1</label>
    </ligand>
</feature>
<evidence type="ECO:0000256" key="4">
    <source>
        <dbReference type="ARBA" id="ARBA00022741"/>
    </source>
</evidence>
<accession>A0ABU7H344</accession>
<feature type="binding site" evidence="11">
    <location>
        <position position="563"/>
    </location>
    <ligand>
        <name>Zn(2+)</name>
        <dbReference type="ChEBI" id="CHEBI:29105"/>
        <label>2</label>
    </ligand>
</feature>
<comment type="cofactor">
    <cofactor evidence="11">
        <name>Zn(2+)</name>
        <dbReference type="ChEBI" id="CHEBI:29105"/>
    </cofactor>
    <text evidence="11">Binds 2 zinc ions per subunit.</text>
</comment>
<evidence type="ECO:0000256" key="11">
    <source>
        <dbReference type="HAMAP-Rule" id="MF_00983"/>
    </source>
</evidence>
<dbReference type="Gene3D" id="3.40.1440.60">
    <property type="entry name" value="PriA, 3(prime) DNA-binding domain"/>
    <property type="match status" value="1"/>
</dbReference>
<keyword evidence="3 11" id="KW-0479">Metal-binding</keyword>
<keyword evidence="4 11" id="KW-0547">Nucleotide-binding</keyword>
<proteinExistence type="inferred from homology"/>
<evidence type="ECO:0000256" key="10">
    <source>
        <dbReference type="ARBA" id="ARBA00023235"/>
    </source>
</evidence>
<keyword evidence="10 11" id="KW-0413">Isomerase</keyword>
<feature type="domain" description="Helicase C-terminal" evidence="13">
    <location>
        <begin position="513"/>
        <end position="725"/>
    </location>
</feature>
<feature type="binding site" evidence="11">
    <location>
        <position position="545"/>
    </location>
    <ligand>
        <name>Zn(2+)</name>
        <dbReference type="ChEBI" id="CHEBI:29105"/>
        <label>2</label>
    </ligand>
</feature>
<evidence type="ECO:0000256" key="9">
    <source>
        <dbReference type="ARBA" id="ARBA00023125"/>
    </source>
</evidence>
<keyword evidence="8 11" id="KW-0067">ATP-binding</keyword>
<dbReference type="Pfam" id="PF18074">
    <property type="entry name" value="PriA_C"/>
    <property type="match status" value="1"/>
</dbReference>
<dbReference type="PROSITE" id="PS51194">
    <property type="entry name" value="HELICASE_CTER"/>
    <property type="match status" value="1"/>
</dbReference>
<dbReference type="Pfam" id="PF17764">
    <property type="entry name" value="PriA_3primeBD"/>
    <property type="match status" value="1"/>
</dbReference>
<name>A0ABU7H344_9SPHI</name>
<keyword evidence="1 11" id="KW-0639">Primosome</keyword>
<dbReference type="SUPFAM" id="SSF52540">
    <property type="entry name" value="P-loop containing nucleoside triphosphate hydrolases"/>
    <property type="match status" value="2"/>
</dbReference>
<reference evidence="14 15" key="1">
    <citation type="submission" date="2024-01" db="EMBL/GenBank/DDBJ databases">
        <title>Pedobacter sp. nov., isolated from oil-contaminated soil.</title>
        <authorList>
            <person name="Le N.T.T."/>
        </authorList>
    </citation>
    <scope>NUCLEOTIDE SEQUENCE [LARGE SCALE GENOMIC DNA]</scope>
    <source>
        <strain evidence="14 15">VNH31</strain>
    </source>
</reference>
<comment type="caution">
    <text evidence="14">The sequence shown here is derived from an EMBL/GenBank/DDBJ whole genome shotgun (WGS) entry which is preliminary data.</text>
</comment>
<feature type="domain" description="Helicase ATP-binding" evidence="12">
    <location>
        <begin position="303"/>
        <end position="470"/>
    </location>
</feature>
<dbReference type="PANTHER" id="PTHR30580:SF0">
    <property type="entry name" value="PRIMOSOMAL PROTEIN N"/>
    <property type="match status" value="1"/>
</dbReference>
<evidence type="ECO:0000256" key="2">
    <source>
        <dbReference type="ARBA" id="ARBA00022705"/>
    </source>
</evidence>
<evidence type="ECO:0000259" key="12">
    <source>
        <dbReference type="PROSITE" id="PS51192"/>
    </source>
</evidence>
<dbReference type="InterPro" id="IPR027417">
    <property type="entry name" value="P-loop_NTPase"/>
</dbReference>
<feature type="binding site" evidence="11">
    <location>
        <position position="560"/>
    </location>
    <ligand>
        <name>Zn(2+)</name>
        <dbReference type="ChEBI" id="CHEBI:29105"/>
        <label>2</label>
    </ligand>
</feature>
<dbReference type="EC" id="5.6.2.4" evidence="11"/>
<comment type="subunit">
    <text evidence="11">Component of the replication restart primosome.</text>
</comment>
<evidence type="ECO:0000313" key="15">
    <source>
        <dbReference type="Proteomes" id="UP001337681"/>
    </source>
</evidence>
<evidence type="ECO:0000259" key="13">
    <source>
        <dbReference type="PROSITE" id="PS51194"/>
    </source>
</evidence>
<evidence type="ECO:0000256" key="5">
    <source>
        <dbReference type="ARBA" id="ARBA00022801"/>
    </source>
</evidence>
<dbReference type="InterPro" id="IPR041236">
    <property type="entry name" value="PriA_C"/>
</dbReference>
<dbReference type="InterPro" id="IPR042115">
    <property type="entry name" value="PriA_3primeBD_sf"/>
</dbReference>
<comment type="similarity">
    <text evidence="11">Belongs to the helicase family. PriA subfamily.</text>
</comment>
<evidence type="ECO:0000256" key="3">
    <source>
        <dbReference type="ARBA" id="ARBA00022723"/>
    </source>
</evidence>
<dbReference type="Proteomes" id="UP001337681">
    <property type="component" value="Unassembled WGS sequence"/>
</dbReference>
<evidence type="ECO:0000256" key="6">
    <source>
        <dbReference type="ARBA" id="ARBA00022806"/>
    </source>
</evidence>
<dbReference type="SMART" id="SM00487">
    <property type="entry name" value="DEXDc"/>
    <property type="match status" value="1"/>
</dbReference>
<evidence type="ECO:0000256" key="7">
    <source>
        <dbReference type="ARBA" id="ARBA00022833"/>
    </source>
</evidence>
<sequence>MENELELDYREQETLFIEVILPLALQINYTYRVPFELNQQIEIGKRVIVQFGKNRMYTSIIKSVHNIAPENYTAKYIIDVIDAVPIVPPIQLSFWKWISKYYLCTEGEVMIAALPSAFKLASETLVIRHPNFQLSDQVLSEKEQALINALGSDKKISIEEVSELLGQKSIYPVITSLLDKQAILLSEELHDKYKPLLKTYIKLEEFFLDIKNQEELFKQLERAPKQLDALLSYLHLSKLNPFVAKQDLLEHSHAGDAAISALIKKEVFKAERRKVSRLRANDIEQFINFELSDAQQKAFDELKKGFQKQEVQLLFGVTASGKTQIYIKLIEEILAQGKQVLFLVPEIALTTQIVERISLFFGDKLGVYHSKFNDNERVEIWNKVSTGEYKIILGARSSIFLPFTDLGLIIVDEEHESSFKQYDPAPRYQARDASIFLASLYKSKVLLGSATPSLESYYNARNGKYGMVELLERYSGTPLPQHQIISLAEASQKKMMTAFFAQDLIDKMREVLHKKQQIILFQNRRGYTTILICGTCGFTSKCVQCDVSLTYHKSTGKLHCHYCGYHQNTLNACPACGSNNLLQKGFGTERIEEELELIFPGITIDRLDLDSTRTKNSMFQIINDFQHKKTDVLIGTQMVAKGLDFDNVALIGVINADTLMNFPDFRAFERSFQLLTQVSGRAGRRDEQGEVIIQAYDAKHRILKQVVENDYEAMYNEELAERKAFNYPPFSRMISIDVKSKDQVLLHNAAKHFANQLKHHLGDIVLGPEQPLISRIRSYYIEQITLKVKREISINTVKEILMNCIKEFQSEKAFRAIKIQIDVDPY</sequence>
<comment type="catalytic activity">
    <reaction evidence="11">
        <text>ATP + H2O = ADP + phosphate + H(+)</text>
        <dbReference type="Rhea" id="RHEA:13065"/>
        <dbReference type="ChEBI" id="CHEBI:15377"/>
        <dbReference type="ChEBI" id="CHEBI:15378"/>
        <dbReference type="ChEBI" id="CHEBI:30616"/>
        <dbReference type="ChEBI" id="CHEBI:43474"/>
        <dbReference type="ChEBI" id="CHEBI:456216"/>
        <dbReference type="EC" id="5.6.2.4"/>
    </reaction>
</comment>
<evidence type="ECO:0000313" key="14">
    <source>
        <dbReference type="EMBL" id="MEE1885467.1"/>
    </source>
</evidence>
<dbReference type="NCBIfam" id="TIGR00595">
    <property type="entry name" value="priA"/>
    <property type="match status" value="1"/>
</dbReference>
<keyword evidence="2 11" id="KW-0235">DNA replication</keyword>
<organism evidence="14 15">
    <name type="scientific">Pedobacter flavus</name>
    <dbReference type="NCBI Taxonomy" id="3113906"/>
    <lineage>
        <taxon>Bacteria</taxon>
        <taxon>Pseudomonadati</taxon>
        <taxon>Bacteroidota</taxon>
        <taxon>Sphingobacteriia</taxon>
        <taxon>Sphingobacteriales</taxon>
        <taxon>Sphingobacteriaceae</taxon>
        <taxon>Pedobacter</taxon>
    </lineage>
</organism>
<dbReference type="PANTHER" id="PTHR30580">
    <property type="entry name" value="PRIMOSOMAL PROTEIN N"/>
    <property type="match status" value="1"/>
</dbReference>
<keyword evidence="15" id="KW-1185">Reference proteome</keyword>
<evidence type="ECO:0000256" key="1">
    <source>
        <dbReference type="ARBA" id="ARBA00022515"/>
    </source>
</evidence>
<dbReference type="InterPro" id="IPR005259">
    <property type="entry name" value="PriA"/>
</dbReference>
<dbReference type="InterPro" id="IPR006935">
    <property type="entry name" value="Helicase/UvrB_N"/>
</dbReference>
<keyword evidence="6 11" id="KW-0347">Helicase</keyword>
<dbReference type="EMBL" id="JAZDQU010000002">
    <property type="protein sequence ID" value="MEE1885467.1"/>
    <property type="molecule type" value="Genomic_DNA"/>
</dbReference>
<dbReference type="InterPro" id="IPR014001">
    <property type="entry name" value="Helicase_ATP-bd"/>
</dbReference>
<dbReference type="SMART" id="SM00490">
    <property type="entry name" value="HELICc"/>
    <property type="match status" value="1"/>
</dbReference>
<dbReference type="CDD" id="cd17929">
    <property type="entry name" value="DEXHc_priA"/>
    <property type="match status" value="1"/>
</dbReference>
<dbReference type="Gene3D" id="3.40.50.300">
    <property type="entry name" value="P-loop containing nucleotide triphosphate hydrolases"/>
    <property type="match status" value="2"/>
</dbReference>
<dbReference type="Pfam" id="PF18319">
    <property type="entry name" value="Zn_ribbon_PriA"/>
    <property type="match status" value="1"/>
</dbReference>